<dbReference type="RefSeq" id="WP_386188238.1">
    <property type="nucleotide sequence ID" value="NZ_JBHSBC010000003.1"/>
</dbReference>
<proteinExistence type="predicted"/>
<dbReference type="EMBL" id="JBHSBC010000003">
    <property type="protein sequence ID" value="MFC3979486.1"/>
    <property type="molecule type" value="Genomic_DNA"/>
</dbReference>
<evidence type="ECO:0000313" key="1">
    <source>
        <dbReference type="EMBL" id="MFC3979486.1"/>
    </source>
</evidence>
<accession>A0ABV8ET65</accession>
<name>A0ABV8ET65_9ACTN</name>
<keyword evidence="2" id="KW-1185">Reference proteome</keyword>
<organism evidence="1 2">
    <name type="scientific">Streptosporangium jomthongense</name>
    <dbReference type="NCBI Taxonomy" id="1193683"/>
    <lineage>
        <taxon>Bacteria</taxon>
        <taxon>Bacillati</taxon>
        <taxon>Actinomycetota</taxon>
        <taxon>Actinomycetes</taxon>
        <taxon>Streptosporangiales</taxon>
        <taxon>Streptosporangiaceae</taxon>
        <taxon>Streptosporangium</taxon>
    </lineage>
</organism>
<dbReference type="Proteomes" id="UP001595698">
    <property type="component" value="Unassembled WGS sequence"/>
</dbReference>
<reference evidence="2" key="1">
    <citation type="journal article" date="2019" name="Int. J. Syst. Evol. Microbiol.">
        <title>The Global Catalogue of Microorganisms (GCM) 10K type strain sequencing project: providing services to taxonomists for standard genome sequencing and annotation.</title>
        <authorList>
            <consortium name="The Broad Institute Genomics Platform"/>
            <consortium name="The Broad Institute Genome Sequencing Center for Infectious Disease"/>
            <person name="Wu L."/>
            <person name="Ma J."/>
        </authorList>
    </citation>
    <scope>NUCLEOTIDE SEQUENCE [LARGE SCALE GENOMIC DNA]</scope>
    <source>
        <strain evidence="2">TBRC 7912</strain>
    </source>
</reference>
<comment type="caution">
    <text evidence="1">The sequence shown here is derived from an EMBL/GenBank/DDBJ whole genome shotgun (WGS) entry which is preliminary data.</text>
</comment>
<evidence type="ECO:0000313" key="2">
    <source>
        <dbReference type="Proteomes" id="UP001595698"/>
    </source>
</evidence>
<protein>
    <submittedName>
        <fullName evidence="1">Uncharacterized protein</fullName>
    </submittedName>
</protein>
<gene>
    <name evidence="1" type="ORF">ACFOYY_05100</name>
</gene>
<sequence length="45" mass="4295">MIATAASAASSTGRPPFAGALASLALATHVAGVPRETAADSGRTL</sequence>